<dbReference type="AlphaFoldDB" id="A0ABD6A213"/>
<dbReference type="Pfam" id="PF00291">
    <property type="entry name" value="PALP"/>
    <property type="match status" value="1"/>
</dbReference>
<protein>
    <submittedName>
        <fullName evidence="5">Pyridoxal-phosphate dependent enzyme</fullName>
    </submittedName>
</protein>
<feature type="domain" description="Tryptophan synthase beta chain-like PALP" evidence="4">
    <location>
        <begin position="70"/>
        <end position="371"/>
    </location>
</feature>
<dbReference type="EMBL" id="JBHTAT010000001">
    <property type="protein sequence ID" value="MFC7256461.1"/>
    <property type="molecule type" value="Genomic_DNA"/>
</dbReference>
<reference evidence="5 6" key="1">
    <citation type="journal article" date="2019" name="Int. J. Syst. Evol. Microbiol.">
        <title>The Global Catalogue of Microorganisms (GCM) 10K type strain sequencing project: providing services to taxonomists for standard genome sequencing and annotation.</title>
        <authorList>
            <consortium name="The Broad Institute Genomics Platform"/>
            <consortium name="The Broad Institute Genome Sequencing Center for Infectious Disease"/>
            <person name="Wu L."/>
            <person name="Ma J."/>
        </authorList>
    </citation>
    <scope>NUCLEOTIDE SEQUENCE [LARGE SCALE GENOMIC DNA]</scope>
    <source>
        <strain evidence="5 6">GX21</strain>
    </source>
</reference>
<comment type="cofactor">
    <cofactor evidence="1">
        <name>pyridoxal 5'-phosphate</name>
        <dbReference type="ChEBI" id="CHEBI:597326"/>
    </cofactor>
</comment>
<keyword evidence="2" id="KW-0663">Pyridoxal phosphate</keyword>
<proteinExistence type="predicted"/>
<name>A0ABD6A213_9EURY</name>
<dbReference type="RefSeq" id="WP_379705264.1">
    <property type="nucleotide sequence ID" value="NZ_JBHTAT010000001.1"/>
</dbReference>
<dbReference type="GO" id="GO:0016829">
    <property type="term" value="F:lyase activity"/>
    <property type="evidence" value="ECO:0007669"/>
    <property type="project" value="UniProtKB-KW"/>
</dbReference>
<dbReference type="Proteomes" id="UP001596434">
    <property type="component" value="Unassembled WGS sequence"/>
</dbReference>
<evidence type="ECO:0000313" key="5">
    <source>
        <dbReference type="EMBL" id="MFC7256461.1"/>
    </source>
</evidence>
<sequence length="390" mass="40207">MDTAERLLGLDCTATGERYAPDHVGRSDAGAPVTPVYDLDAVDPTALPADPDSMWDYDALLPVAAGDAVSAAEGATPLLDADELATDLGVDAVLLKDEGRNPTGTILDRGLSVAVTMAEKGDADLLALAAAGDAGQSAAAYAGRIDTDCYAYVPSRAPFPNKAMVNVHGADMRVIGGRYPDALEALQSDLVTDWYSLQEFTTPYRHDGYRTLAYEVAGARDWTAPDAVVVAVGTGETLVGIERGFRDLIELGLVDRMPRVHAVQAEGCAPVVDAHDAGADAVDPVTYPDTICGELEIPNPAGGSLALDALAESGGEAVVVSDEDLLESAVALTQRLGTEVGATGGAAAAGAWALSEQGAFDDDETVVVVNADAGVKTADLLRSHLMSQGV</sequence>
<dbReference type="PANTHER" id="PTHR48078:SF6">
    <property type="entry name" value="L-THREONINE DEHYDRATASE CATABOLIC TDCB"/>
    <property type="match status" value="1"/>
</dbReference>
<dbReference type="GeneID" id="96954852"/>
<evidence type="ECO:0000256" key="2">
    <source>
        <dbReference type="ARBA" id="ARBA00022898"/>
    </source>
</evidence>
<dbReference type="PANTHER" id="PTHR48078">
    <property type="entry name" value="THREONINE DEHYDRATASE, MITOCHONDRIAL-RELATED"/>
    <property type="match status" value="1"/>
</dbReference>
<evidence type="ECO:0000256" key="1">
    <source>
        <dbReference type="ARBA" id="ARBA00001933"/>
    </source>
</evidence>
<organism evidence="5 6">
    <name type="scientific">Haloplanus litoreus</name>
    <dbReference type="NCBI Taxonomy" id="767515"/>
    <lineage>
        <taxon>Archaea</taxon>
        <taxon>Methanobacteriati</taxon>
        <taxon>Methanobacteriota</taxon>
        <taxon>Stenosarchaea group</taxon>
        <taxon>Halobacteria</taxon>
        <taxon>Halobacteriales</taxon>
        <taxon>Haloferacaceae</taxon>
        <taxon>Haloplanus</taxon>
    </lineage>
</organism>
<gene>
    <name evidence="5" type="ORF">ACFQKE_14340</name>
</gene>
<dbReference type="InterPro" id="IPR050147">
    <property type="entry name" value="Ser/Thr_Dehydratase"/>
</dbReference>
<dbReference type="Gene3D" id="3.40.50.1100">
    <property type="match status" value="2"/>
</dbReference>
<keyword evidence="6" id="KW-1185">Reference proteome</keyword>
<evidence type="ECO:0000259" key="4">
    <source>
        <dbReference type="Pfam" id="PF00291"/>
    </source>
</evidence>
<comment type="caution">
    <text evidence="5">The sequence shown here is derived from an EMBL/GenBank/DDBJ whole genome shotgun (WGS) entry which is preliminary data.</text>
</comment>
<dbReference type="InterPro" id="IPR001926">
    <property type="entry name" value="TrpB-like_PALP"/>
</dbReference>
<evidence type="ECO:0000256" key="3">
    <source>
        <dbReference type="ARBA" id="ARBA00023239"/>
    </source>
</evidence>
<keyword evidence="3" id="KW-0456">Lyase</keyword>
<dbReference type="InterPro" id="IPR036052">
    <property type="entry name" value="TrpB-like_PALP_sf"/>
</dbReference>
<dbReference type="SUPFAM" id="SSF53686">
    <property type="entry name" value="Tryptophan synthase beta subunit-like PLP-dependent enzymes"/>
    <property type="match status" value="1"/>
</dbReference>
<accession>A0ABD6A213</accession>
<evidence type="ECO:0000313" key="6">
    <source>
        <dbReference type="Proteomes" id="UP001596434"/>
    </source>
</evidence>